<protein>
    <recommendedName>
        <fullName evidence="3">Heat shock 70 kDa protein 12A</fullName>
    </recommendedName>
</protein>
<dbReference type="Proteomes" id="UP001215151">
    <property type="component" value="Unassembled WGS sequence"/>
</dbReference>
<comment type="caution">
    <text evidence="1">The sequence shown here is derived from an EMBL/GenBank/DDBJ whole genome shotgun (WGS) entry which is preliminary data.</text>
</comment>
<dbReference type="EMBL" id="JAPEVG010000162">
    <property type="protein sequence ID" value="KAJ8475332.1"/>
    <property type="molecule type" value="Genomic_DNA"/>
</dbReference>
<reference evidence="1" key="1">
    <citation type="submission" date="2022-11" db="EMBL/GenBank/DDBJ databases">
        <title>Genome Sequence of Cubamyces cubensis.</title>
        <authorList>
            <person name="Buettner E."/>
        </authorList>
    </citation>
    <scope>NUCLEOTIDE SEQUENCE</scope>
    <source>
        <strain evidence="1">MPL-01</strain>
    </source>
</reference>
<dbReference type="SUPFAM" id="SSF53067">
    <property type="entry name" value="Actin-like ATPase domain"/>
    <property type="match status" value="2"/>
</dbReference>
<dbReference type="Gene3D" id="3.30.420.40">
    <property type="match status" value="1"/>
</dbReference>
<evidence type="ECO:0000313" key="2">
    <source>
        <dbReference type="Proteomes" id="UP001215151"/>
    </source>
</evidence>
<accession>A0AAD7X874</accession>
<keyword evidence="2" id="KW-1185">Reference proteome</keyword>
<proteinExistence type="predicted"/>
<dbReference type="PANTHER" id="PTHR14187">
    <property type="entry name" value="ALPHA KINASE/ELONGATION FACTOR 2 KINASE"/>
    <property type="match status" value="1"/>
</dbReference>
<dbReference type="PANTHER" id="PTHR14187:SF5">
    <property type="entry name" value="HEAT SHOCK 70 KDA PROTEIN 12A"/>
    <property type="match status" value="1"/>
</dbReference>
<dbReference type="CDD" id="cd10170">
    <property type="entry name" value="ASKHA_NBD_HSP70"/>
    <property type="match status" value="1"/>
</dbReference>
<evidence type="ECO:0008006" key="3">
    <source>
        <dbReference type="Google" id="ProtNLM"/>
    </source>
</evidence>
<name>A0AAD7X874_9APHY</name>
<evidence type="ECO:0000313" key="1">
    <source>
        <dbReference type="EMBL" id="KAJ8475332.1"/>
    </source>
</evidence>
<gene>
    <name evidence="1" type="ORF">ONZ51_g6627</name>
</gene>
<dbReference type="AlphaFoldDB" id="A0AAD7X874"/>
<dbReference type="InterPro" id="IPR043129">
    <property type="entry name" value="ATPase_NBD"/>
</dbReference>
<organism evidence="1 2">
    <name type="scientific">Trametes cubensis</name>
    <dbReference type="NCBI Taxonomy" id="1111947"/>
    <lineage>
        <taxon>Eukaryota</taxon>
        <taxon>Fungi</taxon>
        <taxon>Dikarya</taxon>
        <taxon>Basidiomycota</taxon>
        <taxon>Agaricomycotina</taxon>
        <taxon>Agaricomycetes</taxon>
        <taxon>Polyporales</taxon>
        <taxon>Polyporaceae</taxon>
        <taxon>Trametes</taxon>
    </lineage>
</organism>
<sequence>MIEAPKPYQGGVRKLVLGIDVGTTYSGVAYAILDPGEVPRIQSVTRFPGQNTASDTKIPSILYYYQNGMIHSIGAEATLPGVDLEAEDDDLIFVEWFKLHLRPERLDSKNSAIRSLLPPLRLPAGKTIVDVFADFLQYLFTCTRRYISETHGHGDTLWASFEDRIEFILSHPNGWEGFQQGKMRDAAIAAGLIPDTPAGRARVQFVTEGEASFNFCIRNGLADDVLQPGKGIMILDAGGGTIDISSYSIASISPISVEEVTAADCIVHGSTQVDARAKVFLQKKLNGSAYGNHDDIKLMLDSFSRATKTVFKSDIEPSYIRFGPMNCSEPAFNIRRGQLTLTGQEMVSFFEPSRHAIVEAVKKQRQASHPISTVLLVGGFAANPWLFSALQGELASLGLRLFRPDAHTSKAVAEGAVSFYLDHFVSARVIRMTYGVEVGVHYDKNKAEHLARRHQCYTRPNGGVRLPHGFSVILTKGGRMREGEEISQPYHQQSRESKTLNSLVIDVLCYRGKESNPQWVDTHPEMFTPICTIHADTSGVTRRPIRGPRETYYEQCFDVVIICGLTELKAQIRWNDNGKERRGPATVVYDEDLAISR</sequence>
<dbReference type="PRINTS" id="PR00301">
    <property type="entry name" value="HEATSHOCK70"/>
</dbReference>